<sequence length="141" mass="15263">MQQGARARLRWLDLAFAAVCPYVGAKGEGGVGGRTGDLMASPDTVCTCAILPGHCTVRWAAKNLKTRLGEKGPFGIRRRTTKNRFARQTRSLQPDQWAIMPNTAVSFPVHPGFSLLRCQVFCLPAAAVVARLPPVSCLISK</sequence>
<reference evidence="2" key="1">
    <citation type="journal article" date="2021" name="Nat. Commun.">
        <title>Genetic determinants of endophytism in the Arabidopsis root mycobiome.</title>
        <authorList>
            <person name="Mesny F."/>
            <person name="Miyauchi S."/>
            <person name="Thiergart T."/>
            <person name="Pickel B."/>
            <person name="Atanasova L."/>
            <person name="Karlsson M."/>
            <person name="Huettel B."/>
            <person name="Barry K.W."/>
            <person name="Haridas S."/>
            <person name="Chen C."/>
            <person name="Bauer D."/>
            <person name="Andreopoulos W."/>
            <person name="Pangilinan J."/>
            <person name="LaButti K."/>
            <person name="Riley R."/>
            <person name="Lipzen A."/>
            <person name="Clum A."/>
            <person name="Drula E."/>
            <person name="Henrissat B."/>
            <person name="Kohler A."/>
            <person name="Grigoriev I.V."/>
            <person name="Martin F.M."/>
            <person name="Hacquard S."/>
        </authorList>
    </citation>
    <scope>NUCLEOTIDE SEQUENCE</scope>
    <source>
        <strain evidence="2">MPI-CAGE-CH-0230</strain>
    </source>
</reference>
<dbReference type="RefSeq" id="XP_046007247.1">
    <property type="nucleotide sequence ID" value="XM_046151534.1"/>
</dbReference>
<feature type="signal peptide" evidence="1">
    <location>
        <begin position="1"/>
        <end position="25"/>
    </location>
</feature>
<evidence type="ECO:0008006" key="4">
    <source>
        <dbReference type="Google" id="ProtNLM"/>
    </source>
</evidence>
<accession>A0A9P8XV56</accession>
<organism evidence="2 3">
    <name type="scientific">Microdochium trichocladiopsis</name>
    <dbReference type="NCBI Taxonomy" id="1682393"/>
    <lineage>
        <taxon>Eukaryota</taxon>
        <taxon>Fungi</taxon>
        <taxon>Dikarya</taxon>
        <taxon>Ascomycota</taxon>
        <taxon>Pezizomycotina</taxon>
        <taxon>Sordariomycetes</taxon>
        <taxon>Xylariomycetidae</taxon>
        <taxon>Xylariales</taxon>
        <taxon>Microdochiaceae</taxon>
        <taxon>Microdochium</taxon>
    </lineage>
</organism>
<name>A0A9P8XV56_9PEZI</name>
<dbReference type="GeneID" id="70181080"/>
<dbReference type="Proteomes" id="UP000756346">
    <property type="component" value="Unassembled WGS sequence"/>
</dbReference>
<evidence type="ECO:0000313" key="2">
    <source>
        <dbReference type="EMBL" id="KAH7021046.1"/>
    </source>
</evidence>
<evidence type="ECO:0000313" key="3">
    <source>
        <dbReference type="Proteomes" id="UP000756346"/>
    </source>
</evidence>
<proteinExistence type="predicted"/>
<evidence type="ECO:0000256" key="1">
    <source>
        <dbReference type="SAM" id="SignalP"/>
    </source>
</evidence>
<protein>
    <recommendedName>
        <fullName evidence="4">Secreted protein</fullName>
    </recommendedName>
</protein>
<feature type="chain" id="PRO_5040361046" description="Secreted protein" evidence="1">
    <location>
        <begin position="26"/>
        <end position="141"/>
    </location>
</feature>
<dbReference type="AlphaFoldDB" id="A0A9P8XV56"/>
<keyword evidence="1" id="KW-0732">Signal</keyword>
<comment type="caution">
    <text evidence="2">The sequence shown here is derived from an EMBL/GenBank/DDBJ whole genome shotgun (WGS) entry which is preliminary data.</text>
</comment>
<gene>
    <name evidence="2" type="ORF">B0I36DRAFT_28306</name>
</gene>
<dbReference type="EMBL" id="JAGTJQ010000010">
    <property type="protein sequence ID" value="KAH7021046.1"/>
    <property type="molecule type" value="Genomic_DNA"/>
</dbReference>
<keyword evidence="3" id="KW-1185">Reference proteome</keyword>